<gene>
    <name evidence="4" type="ORF">H9L10_04700</name>
</gene>
<dbReference type="RefSeq" id="WP_166097860.1">
    <property type="nucleotide sequence ID" value="NZ_BMMY01000001.1"/>
</dbReference>
<keyword evidence="5" id="KW-1185">Reference proteome</keyword>
<evidence type="ECO:0000256" key="1">
    <source>
        <dbReference type="ARBA" id="ARBA00023450"/>
    </source>
</evidence>
<accession>A0A7G9R408</accession>
<protein>
    <recommendedName>
        <fullName evidence="3">HNH nuclease domain-containing protein</fullName>
    </recommendedName>
</protein>
<dbReference type="GO" id="GO:0008270">
    <property type="term" value="F:zinc ion binding"/>
    <property type="evidence" value="ECO:0007669"/>
    <property type="project" value="InterPro"/>
</dbReference>
<reference evidence="4 5" key="1">
    <citation type="submission" date="2020-08" db="EMBL/GenBank/DDBJ databases">
        <title>Genome sequence of Phycicoccus endophyticus JCM 31784T.</title>
        <authorList>
            <person name="Hyun D.-W."/>
            <person name="Bae J.-W."/>
        </authorList>
    </citation>
    <scope>NUCLEOTIDE SEQUENCE [LARGE SCALE GENOMIC DNA]</scope>
    <source>
        <strain evidence="4 5">JCM 31784</strain>
    </source>
</reference>
<dbReference type="CDD" id="cd00085">
    <property type="entry name" value="HNHc"/>
    <property type="match status" value="1"/>
</dbReference>
<dbReference type="EMBL" id="CP060712">
    <property type="protein sequence ID" value="QNN50333.1"/>
    <property type="molecule type" value="Genomic_DNA"/>
</dbReference>
<dbReference type="Gene3D" id="1.10.30.50">
    <property type="match status" value="1"/>
</dbReference>
<dbReference type="AlphaFoldDB" id="A0A7G9R408"/>
<dbReference type="Pfam" id="PF02720">
    <property type="entry name" value="DUF222"/>
    <property type="match status" value="1"/>
</dbReference>
<organism evidence="4 5">
    <name type="scientific">Phycicoccus endophyticus</name>
    <dbReference type="NCBI Taxonomy" id="1690220"/>
    <lineage>
        <taxon>Bacteria</taxon>
        <taxon>Bacillati</taxon>
        <taxon>Actinomycetota</taxon>
        <taxon>Actinomycetes</taxon>
        <taxon>Micrococcales</taxon>
        <taxon>Intrasporangiaceae</taxon>
        <taxon>Phycicoccus</taxon>
    </lineage>
</organism>
<feature type="region of interest" description="Disordered" evidence="2">
    <location>
        <begin position="459"/>
        <end position="478"/>
    </location>
</feature>
<proteinExistence type="inferred from homology"/>
<feature type="domain" description="HNH nuclease" evidence="3">
    <location>
        <begin position="390"/>
        <end position="441"/>
    </location>
</feature>
<dbReference type="GO" id="GO:0004519">
    <property type="term" value="F:endonuclease activity"/>
    <property type="evidence" value="ECO:0007669"/>
    <property type="project" value="InterPro"/>
</dbReference>
<dbReference type="KEGG" id="pei:H9L10_04700"/>
<dbReference type="InterPro" id="IPR003615">
    <property type="entry name" value="HNH_nuc"/>
</dbReference>
<dbReference type="InterPro" id="IPR002711">
    <property type="entry name" value="HNH"/>
</dbReference>
<name>A0A7G9R408_9MICO</name>
<evidence type="ECO:0000313" key="4">
    <source>
        <dbReference type="EMBL" id="QNN50333.1"/>
    </source>
</evidence>
<evidence type="ECO:0000256" key="2">
    <source>
        <dbReference type="SAM" id="MobiDB-lite"/>
    </source>
</evidence>
<dbReference type="Proteomes" id="UP000515976">
    <property type="component" value="Chromosome"/>
</dbReference>
<evidence type="ECO:0000259" key="3">
    <source>
        <dbReference type="SMART" id="SM00507"/>
    </source>
</evidence>
<dbReference type="GO" id="GO:0003676">
    <property type="term" value="F:nucleic acid binding"/>
    <property type="evidence" value="ECO:0007669"/>
    <property type="project" value="InterPro"/>
</dbReference>
<dbReference type="InterPro" id="IPR003870">
    <property type="entry name" value="DUF222"/>
</dbReference>
<evidence type="ECO:0000313" key="5">
    <source>
        <dbReference type="Proteomes" id="UP000515976"/>
    </source>
</evidence>
<sequence length="478" mass="50431">MDAGDLADRIAALHEEAAALGRELATHGQALTQDEAYALAGALQGVVNAAEAAQGAVGAWGARFELTLTGTQRVHPLGYVEPMAPSEMALATGVTEGLAGRKVRLGAGTVHRFPVLHDLVLAGKVAASSVHKVLDACSGLDHAACERVDARLSARLPGMDPARVSAQARTVATRVAADQVAARDADTRRGRLVEVSPGEDGMTEWFAALPTATSAAMWAAVESLATDYRALDTDLSVRESRADALSDLVLRNVTVAASVTLGVPVLTGDTGPEARQGERFRIERDDEETVVDAVTGQVTTLGELTPASREEMSWVEMGPEPDGDLTTTMAALSGGTAVSGTPLPGLGWVDPATMAALLGTLPLHVARAVLEADTGTLVSHTSTAYRPPAATRELVTVRDGTCRMWGCTRPADRCDLDHTLPWPEGGTDPGNLAALCRRHHRMKHQGRWRYRLDDTGSVTWHGPDGATRTTEPAHRADR</sequence>
<dbReference type="Pfam" id="PF01844">
    <property type="entry name" value="HNH"/>
    <property type="match status" value="1"/>
</dbReference>
<dbReference type="SMART" id="SM00507">
    <property type="entry name" value="HNHc"/>
    <property type="match status" value="1"/>
</dbReference>
<comment type="similarity">
    <text evidence="1">Belongs to the Rv1128c/1148c/1588c/1702c/1945/3466 family.</text>
</comment>